<proteinExistence type="predicted"/>
<organism evidence="2 3">
    <name type="scientific">Jatropha curcas</name>
    <name type="common">Barbados nut</name>
    <dbReference type="NCBI Taxonomy" id="180498"/>
    <lineage>
        <taxon>Eukaryota</taxon>
        <taxon>Viridiplantae</taxon>
        <taxon>Streptophyta</taxon>
        <taxon>Embryophyta</taxon>
        <taxon>Tracheophyta</taxon>
        <taxon>Spermatophyta</taxon>
        <taxon>Magnoliopsida</taxon>
        <taxon>eudicotyledons</taxon>
        <taxon>Gunneridae</taxon>
        <taxon>Pentapetalae</taxon>
        <taxon>rosids</taxon>
        <taxon>fabids</taxon>
        <taxon>Malpighiales</taxon>
        <taxon>Euphorbiaceae</taxon>
        <taxon>Crotonoideae</taxon>
        <taxon>Jatropheae</taxon>
        <taxon>Jatropha</taxon>
    </lineage>
</organism>
<evidence type="ECO:0000256" key="1">
    <source>
        <dbReference type="SAM" id="MobiDB-lite"/>
    </source>
</evidence>
<evidence type="ECO:0000313" key="3">
    <source>
        <dbReference type="Proteomes" id="UP000027138"/>
    </source>
</evidence>
<feature type="region of interest" description="Disordered" evidence="1">
    <location>
        <begin position="31"/>
        <end position="57"/>
    </location>
</feature>
<evidence type="ECO:0000313" key="2">
    <source>
        <dbReference type="EMBL" id="KDP41129.1"/>
    </source>
</evidence>
<protein>
    <submittedName>
        <fullName evidence="2">Uncharacterized protein</fullName>
    </submittedName>
</protein>
<accession>A0A067LAJ6</accession>
<sequence length="57" mass="6401">MGPGRVKHSTPVTTLGRLPDFQRKARHCRAKWHARTTEEGKKVLPSTPRASLARLPD</sequence>
<name>A0A067LAJ6_JATCU</name>
<keyword evidence="3" id="KW-1185">Reference proteome</keyword>
<dbReference type="Proteomes" id="UP000027138">
    <property type="component" value="Unassembled WGS sequence"/>
</dbReference>
<dbReference type="EMBL" id="KK914320">
    <property type="protein sequence ID" value="KDP41129.1"/>
    <property type="molecule type" value="Genomic_DNA"/>
</dbReference>
<dbReference type="AlphaFoldDB" id="A0A067LAJ6"/>
<gene>
    <name evidence="2" type="ORF">JCGZ_03620</name>
</gene>
<reference evidence="2 3" key="1">
    <citation type="journal article" date="2014" name="PLoS ONE">
        <title>Global Analysis of Gene Expression Profiles in Physic Nut (Jatropha curcas L.) Seedlings Exposed to Salt Stress.</title>
        <authorList>
            <person name="Zhang L."/>
            <person name="Zhang C."/>
            <person name="Wu P."/>
            <person name="Chen Y."/>
            <person name="Li M."/>
            <person name="Jiang H."/>
            <person name="Wu G."/>
        </authorList>
    </citation>
    <scope>NUCLEOTIDE SEQUENCE [LARGE SCALE GENOMIC DNA]</scope>
    <source>
        <strain evidence="3">cv. GZQX0401</strain>
        <tissue evidence="2">Young leaves</tissue>
    </source>
</reference>